<feature type="region of interest" description="Disordered" evidence="2">
    <location>
        <begin position="606"/>
        <end position="641"/>
    </location>
</feature>
<reference evidence="4" key="1">
    <citation type="submission" date="2022-12" db="EMBL/GenBank/DDBJ databases">
        <title>Bird 10,000 Genomes (B10K) Project - Family phase.</title>
        <authorList>
            <person name="Zhang G."/>
        </authorList>
    </citation>
    <scope>NUCLEOTIDE SEQUENCE</scope>
    <source>
        <strain evidence="4">B10K-CU-030-46</strain>
        <tissue evidence="4">Muscle</tissue>
    </source>
</reference>
<dbReference type="Proteomes" id="UP000521578">
    <property type="component" value="Unassembled WGS sequence"/>
</dbReference>
<feature type="coiled-coil region" evidence="1">
    <location>
        <begin position="1540"/>
        <end position="1680"/>
    </location>
</feature>
<feature type="coiled-coil region" evidence="1">
    <location>
        <begin position="977"/>
        <end position="1046"/>
    </location>
</feature>
<feature type="coiled-coil region" evidence="1">
    <location>
        <begin position="2069"/>
        <end position="2160"/>
    </location>
</feature>
<feature type="compositionally biased region" description="Basic and acidic residues" evidence="2">
    <location>
        <begin position="1127"/>
        <end position="1139"/>
    </location>
</feature>
<dbReference type="Gene3D" id="1.10.287.1490">
    <property type="match status" value="1"/>
</dbReference>
<evidence type="ECO:0000256" key="2">
    <source>
        <dbReference type="SAM" id="MobiDB-lite"/>
    </source>
</evidence>
<feature type="coiled-coil region" evidence="1">
    <location>
        <begin position="1704"/>
        <end position="1738"/>
    </location>
</feature>
<feature type="coiled-coil region" evidence="1">
    <location>
        <begin position="34"/>
        <end position="118"/>
    </location>
</feature>
<keyword evidence="1" id="KW-0175">Coiled coil</keyword>
<feature type="coiled-coil region" evidence="1">
    <location>
        <begin position="3133"/>
        <end position="3174"/>
    </location>
</feature>
<feature type="compositionally biased region" description="Polar residues" evidence="2">
    <location>
        <begin position="1235"/>
        <end position="1246"/>
    </location>
</feature>
<feature type="coiled-coil region" evidence="1">
    <location>
        <begin position="1810"/>
        <end position="2015"/>
    </location>
</feature>
<feature type="compositionally biased region" description="Basic and acidic residues" evidence="2">
    <location>
        <begin position="629"/>
        <end position="641"/>
    </location>
</feature>
<feature type="coiled-coil region" evidence="1">
    <location>
        <begin position="892"/>
        <end position="951"/>
    </location>
</feature>
<feature type="transmembrane region" description="Helical" evidence="3">
    <location>
        <begin position="3226"/>
        <end position="3245"/>
    </location>
</feature>
<dbReference type="GO" id="GO:0016020">
    <property type="term" value="C:membrane"/>
    <property type="evidence" value="ECO:0007669"/>
    <property type="project" value="TreeGrafter"/>
</dbReference>
<keyword evidence="3" id="KW-0812">Transmembrane</keyword>
<feature type="coiled-coil region" evidence="1">
    <location>
        <begin position="2601"/>
        <end position="2766"/>
    </location>
</feature>
<feature type="coiled-coil region" evidence="1">
    <location>
        <begin position="3012"/>
        <end position="3088"/>
    </location>
</feature>
<feature type="non-terminal residue" evidence="4">
    <location>
        <position position="3249"/>
    </location>
</feature>
<feature type="coiled-coil region" evidence="1">
    <location>
        <begin position="774"/>
        <end position="863"/>
    </location>
</feature>
<feature type="coiled-coil region" evidence="1">
    <location>
        <begin position="166"/>
        <end position="383"/>
    </location>
</feature>
<feature type="coiled-coil region" evidence="1">
    <location>
        <begin position="2193"/>
        <end position="2570"/>
    </location>
</feature>
<keyword evidence="5" id="KW-1185">Reference proteome</keyword>
<dbReference type="GO" id="GO:0005801">
    <property type="term" value="C:cis-Golgi network"/>
    <property type="evidence" value="ECO:0007669"/>
    <property type="project" value="TreeGrafter"/>
</dbReference>
<feature type="region of interest" description="Disordered" evidence="2">
    <location>
        <begin position="1127"/>
        <end position="1165"/>
    </location>
</feature>
<feature type="coiled-coil region" evidence="1">
    <location>
        <begin position="1282"/>
        <end position="1497"/>
    </location>
</feature>
<evidence type="ECO:0000256" key="3">
    <source>
        <dbReference type="SAM" id="Phobius"/>
    </source>
</evidence>
<dbReference type="PANTHER" id="PTHR18887">
    <property type="entry name" value="GOLGI-ASSOCIATED PROTEIN GCP360-RELATED"/>
    <property type="match status" value="1"/>
</dbReference>
<evidence type="ECO:0000313" key="5">
    <source>
        <dbReference type="Proteomes" id="UP000521578"/>
    </source>
</evidence>
<protein>
    <submittedName>
        <fullName evidence="4">GOGB1 protein</fullName>
    </submittedName>
</protein>
<feature type="compositionally biased region" description="Polar residues" evidence="2">
    <location>
        <begin position="613"/>
        <end position="623"/>
    </location>
</feature>
<dbReference type="InterPro" id="IPR026202">
    <property type="entry name" value="GOLGB1"/>
</dbReference>
<sequence>MLSRLSGLASTVLQELSGEDGDAVTEPSVAVSTVQALESEAESMEEAPEELLERLAQTEKLVAQLKDLIREKDVLLQEKETVLKKEREVADAKLMKLKLQAKAKLASLNKRIEELTEKGSPLPTQALSEELEYPKVGRTGPLNRSVILISLLSSVSLLLTSFLLQCQNNENTSEGHREEVEVLKEQLREREETVQDLKKQLALAKVSLKDAEIKYATQLSSLQEVIQEKEALLEEHVHQHQAELLKMVAQSDLEVEMQQNLRALQRKLEEQEAALLGRTQVVELLQQELHTAEQQNQTLLDQCQKMEVDLSSMRDALDAERQESQDLRERMELELAERKLSSHRMQEEVQHLSAQLEEARRTQAELEVKYKDLEQEHRLEVEEKKRLISCLTVAEQELRCGHAALGAEGQHLKQDDGQLLVPAGEHGATTHGPLGEQAWQTSCYCLKQSLNFQRNFLCLNVSEIPHLQLVLQQPQQEAVMVTENAKQTVFPFAGCVEFLCPSSTQSIFVLFSASCELPARERAPLSYKTWKADTSKSDPFTRFKGKMIPAIFFQARTHGFTDGRKQFTEESCPPGILEYIAAEKQKELSVLLLELKEAQEEITFLKSQLKGPSGQTSTGSQTGEEADQREENSHIQCLEREEQKASDTQCVSLLRETEVQQIGLLQENRISLQEEPQGSPIPCRGKGEAVQEVSTADPGPGTSQSQELIKLQNQITELQIILQKSEESFKKDLGKKCAEINRLNQLAEKYRKKGEDSDSTFCVLTEEQDQLLCQVKELSTITELKEQVKQLEEDLALSEKQRLSDSQSSLLREQIQSLKNEFKSKDIKIEALQKDLDEAQLQLSDQDMQLKDLRSQIETKECEVLDLGQLLRKNTAEMEELSHKLALKGHEAASLEQLVAEHTRSIESLQQALLEKDQQMMEISVSMSEKMVLLNEEKFSLGNELKSLKEQTSLLLKAQEEKEQNTGAKDTCLKCGASEQLNETEAASKENEELVNQVELLRKENEQVKRKLQAALVNRKELLKKVSKLENELVQLSREQESETSVAQAAEGEENMRSMITREVSLENQPSEDYLIQLLSEKESELQSIRRDLRDKETTEARLQAVIEEMRQSLQGKANTVSIKDEIMEHQIIPDKVTETNESPEDDEENEKRSSAATNLEDNQKSALKERISVLEQEKEQLQKKLQEALLSRKDTIKKAQEKDRHHREQLKQQKDDYNVLQEQFDQQSKEKDSIQAQLRQFQEQKGSAEGGFGSQDRLDSSCMEAEDTTNNKLVPVADVSEEEFKKHLEKLQIEKEKLECSISHMQRELAHKSELIFDLQQHIAQLFVEIEGLKRTSDQAEAKAASLQTELEESQAKTSREASLEDLKILVHQKDEEMEFLNWQLKEKSEALNNVQAQLLENEESVKRLCSQLEAQAQVHEEQKQQLQAELLAIQEKQEDNAEAAKQKNQMQRKLQAALISRKEALKESKSLKEELANAKTTIDNLSVKLTNMESEICGHVKETDTLTEKLVCLTGEREKLTAEVDKVLTENQNLDGHCKNLTLTLDRVVLEKERLEKEVESLKCFQATECSEWQEKYKELQGEYETLLQSYENVSNEAERIQHVLETVRQEKQEIFIKLKSAEAKREETDKQLQEAGQEIDGMKEKMRKFAKSKQQKILELEEENEKLRAEMHFTEGELHRTGEIFTNSSLKEDLECSRREYQSISTQLETVMAEKESLNQEIMDLKCLLQLTESKLKESRELVDKYVAQKTTGEETNKAVATPPPMERSENQGAVTFRPESPAAELEQEAFEGDSPCEDPGICRQEIGELTKRITELEDNRRASEQQLGDIRMCVETLAGEKRALEHQMEEKVYEVNALQATIAKMEQTVQKAKDDLVRMTALKDALEAEKDDLEERLMNQLAELNGSIGNYQQDATDFQIKNDQLKHELQHLQRMMRELEEEKSQMVKEKSKASSEKQKEFVEKLKCNWRGESSTHIKELQELLKQKQQEIKQLQKDCIKSQEKNSSLERTLKALEFLQSETQKEVEAAKETSAKAVEDTKKAQAELALCRVVLDDTQSEAARVLAESVKVKEELQANKENIKIQMKKKDEDFERRLEQEKDKHSKEIQNMEEKLATLQREKDHMETTIGDLQDSLKTKDQEAKQLEGSLNKTLAQLAAFTRSMSSLQDDRDRVIDESKTWEKKFTETIQKKEEEIRSKDETCVVLKDQMKQMTIRVEELQTHISRLERNKKDWEADFRKEIQHHQKTCEMLQEEKKELLTQLEGSQELYSKFQNEQQELESEISSLRDQLADLQNSFTKCELAREELGTVVKQQETSIQNFKLSCEQLEADLQASKDLTSKLHEETSAKDQKIMSLLSAKEEAVMAALAELQQQHSEEMKELECRLSKDEEDKKALENEKNKFLDKLGHLTEKMKISREESKQQKAQLDSFTKSMSSLQDDRDRILRDYKQLEERHLVIILEKDQLIQEAAAENNKLKEEMRSFHSQMDDLNSENAKLNAELVRYREDLNQVISIKDSQQKQLLKIQLQRIQTLENEKATIETQLKESEHTQDDLRKCMEALREDKVCMSQEIETLMSSLSQVQSEMAALHEGSPIMECQAELKAREEEAQELSHKLSLFQKRITELEGELERVQRDAAERVGEAEDRLRKELKHLHHDAGIMRNETETAEERVAELARDLMEMEQKLLAVTDENKDLRGQIQSFGRSMSSLQDSRDQANEELHVLKQKYSTDLEEQKSLVQNLQKQMAQLQQEQHSTAKDRDTVRSELTELQKAIDERGLLAQIEKLHQQLRAKDDELLHLSSELEGSSNQVRSFSKAMASLQNERDRLLNELDKLRKIEEVKQQAEGRTSTTPSEVQSLKKALSSLQSDRDRVVRELKNLQQQYILVGVEAAENSRLKAQLQEWQEEADKQLRLQEQLKQEGVVYQQELQQLRQEKTTWEKQSSSMKEQYLMAIAEKDKQLSHLQRITQEMRLPFSKSQTVEEQHQSKISPEVLKGDFSSPETEMKHLQAQLSDSLKELHQKELRIQQLNSKLSQVFEEKNALSLQLRGSSRSTCESHQHCSDILNRCLVLERQLQELQAADKGMELFATDAAPGAPQEKNEPQRGSYTPELQELQLRLSETEHLHSSTKQDMRYLEEQLEEERDRRLAAEEALLAAQDQIRRLQSSEWASSLSASIDMTPGHEQSLLINSLDNNSSRTRNTLGLRRLLRSLFRSRTHLPLLVAMYLLALHVLLFLCFTGHL</sequence>
<dbReference type="EMBL" id="VWPS01000677">
    <property type="protein sequence ID" value="NXE98834.1"/>
    <property type="molecule type" value="Genomic_DNA"/>
</dbReference>
<gene>
    <name evidence="4" type="primary">Golgb1_1</name>
    <name evidence="4" type="ORF">MENNOV_R02589</name>
</gene>
<feature type="non-terminal residue" evidence="4">
    <location>
        <position position="1"/>
    </location>
</feature>
<proteinExistence type="predicted"/>
<dbReference type="PANTHER" id="PTHR18887:SF2">
    <property type="entry name" value="GOLGIN SUBFAMILY B MEMBER 1"/>
    <property type="match status" value="1"/>
</dbReference>
<accession>A0AA97MW77</accession>
<evidence type="ECO:0000256" key="1">
    <source>
        <dbReference type="SAM" id="Coils"/>
    </source>
</evidence>
<name>A0AA97MW77_9PASS</name>
<dbReference type="GO" id="GO:0005793">
    <property type="term" value="C:endoplasmic reticulum-Golgi intermediate compartment"/>
    <property type="evidence" value="ECO:0007669"/>
    <property type="project" value="TreeGrafter"/>
</dbReference>
<comment type="caution">
    <text evidence="4">The sequence shown here is derived from an EMBL/GenBank/DDBJ whole genome shotgun (WGS) entry which is preliminary data.</text>
</comment>
<evidence type="ECO:0000313" key="4">
    <source>
        <dbReference type="EMBL" id="NXE98834.1"/>
    </source>
</evidence>
<keyword evidence="3" id="KW-1133">Transmembrane helix</keyword>
<feature type="region of interest" description="Disordered" evidence="2">
    <location>
        <begin position="1224"/>
        <end position="1267"/>
    </location>
</feature>
<feature type="coiled-coil region" evidence="1">
    <location>
        <begin position="2790"/>
        <end position="2956"/>
    </location>
</feature>
<organism evidence="4">
    <name type="scientific">Menura novaehollandiae</name>
    <name type="common">superb lyrebird</name>
    <dbReference type="NCBI Taxonomy" id="47692"/>
    <lineage>
        <taxon>Eukaryota</taxon>
        <taxon>Metazoa</taxon>
        <taxon>Chordata</taxon>
        <taxon>Craniata</taxon>
        <taxon>Vertebrata</taxon>
        <taxon>Euteleostomi</taxon>
        <taxon>Archelosauria</taxon>
        <taxon>Archosauria</taxon>
        <taxon>Dinosauria</taxon>
        <taxon>Saurischia</taxon>
        <taxon>Theropoda</taxon>
        <taxon>Coelurosauria</taxon>
        <taxon>Aves</taxon>
        <taxon>Neognathae</taxon>
        <taxon>Neoaves</taxon>
        <taxon>Telluraves</taxon>
        <taxon>Australaves</taxon>
        <taxon>Passeriformes</taxon>
        <taxon>Menuridae</taxon>
        <taxon>Menura</taxon>
    </lineage>
</organism>
<keyword evidence="3" id="KW-0472">Membrane</keyword>